<accession>A0A8H9L4Q8</accession>
<proteinExistence type="predicted"/>
<comment type="caution">
    <text evidence="2">The sequence shown here is derived from an EMBL/GenBank/DDBJ whole genome shotgun (WGS) entry which is preliminary data.</text>
</comment>
<sequence>MRSNFFWTARRMAVAGTVVLVALIAGLTLLPPVFGDWSRVVLVAVLVLVPVAMLFLVDRIQHRQAGIVAARVSGTRPGGTVVPVVALARSRAVGETLGLPTAGHLAVGGSPGALMILRDRVELWIGPDGAQERWSARPADVHATAGTVTAGRRTWPAASITDGDVALAVAPRYTAAPRRTVDDVERVVRALREVGS</sequence>
<reference evidence="2" key="1">
    <citation type="journal article" date="2014" name="Int. J. Syst. Evol. Microbiol.">
        <title>Complete genome sequence of Corynebacterium casei LMG S-19264T (=DSM 44701T), isolated from a smear-ripened cheese.</title>
        <authorList>
            <consortium name="US DOE Joint Genome Institute (JGI-PGF)"/>
            <person name="Walter F."/>
            <person name="Albersmeier A."/>
            <person name="Kalinowski J."/>
            <person name="Ruckert C."/>
        </authorList>
    </citation>
    <scope>NUCLEOTIDE SEQUENCE</scope>
    <source>
        <strain evidence="2">JCM 3051</strain>
    </source>
</reference>
<feature type="transmembrane region" description="Helical" evidence="1">
    <location>
        <begin position="12"/>
        <end position="34"/>
    </location>
</feature>
<keyword evidence="1" id="KW-0472">Membrane</keyword>
<dbReference type="EMBL" id="BMPT01000010">
    <property type="protein sequence ID" value="GGM29449.1"/>
    <property type="molecule type" value="Genomic_DNA"/>
</dbReference>
<dbReference type="RefSeq" id="WP_171105528.1">
    <property type="nucleotide sequence ID" value="NZ_BMPT01000010.1"/>
</dbReference>
<evidence type="ECO:0000313" key="2">
    <source>
        <dbReference type="EMBL" id="GGM29449.1"/>
    </source>
</evidence>
<keyword evidence="1" id="KW-1133">Transmembrane helix</keyword>
<reference evidence="2" key="2">
    <citation type="submission" date="2020-09" db="EMBL/GenBank/DDBJ databases">
        <authorList>
            <person name="Sun Q."/>
            <person name="Ohkuma M."/>
        </authorList>
    </citation>
    <scope>NUCLEOTIDE SEQUENCE</scope>
    <source>
        <strain evidence="2">JCM 3051</strain>
    </source>
</reference>
<gene>
    <name evidence="2" type="ORF">GCM10010102_26400</name>
</gene>
<keyword evidence="3" id="KW-1185">Reference proteome</keyword>
<name>A0A8H9L4Q8_9MICO</name>
<dbReference type="AlphaFoldDB" id="A0A8H9L4Q8"/>
<dbReference type="Proteomes" id="UP000655589">
    <property type="component" value="Unassembled WGS sequence"/>
</dbReference>
<keyword evidence="1" id="KW-0812">Transmembrane</keyword>
<protein>
    <submittedName>
        <fullName evidence="2">Uncharacterized protein</fullName>
    </submittedName>
</protein>
<evidence type="ECO:0000313" key="3">
    <source>
        <dbReference type="Proteomes" id="UP000655589"/>
    </source>
</evidence>
<feature type="transmembrane region" description="Helical" evidence="1">
    <location>
        <begin position="40"/>
        <end position="57"/>
    </location>
</feature>
<organism evidence="2 3">
    <name type="scientific">Promicromonospora citrea</name>
    <dbReference type="NCBI Taxonomy" id="43677"/>
    <lineage>
        <taxon>Bacteria</taxon>
        <taxon>Bacillati</taxon>
        <taxon>Actinomycetota</taxon>
        <taxon>Actinomycetes</taxon>
        <taxon>Micrococcales</taxon>
        <taxon>Promicromonosporaceae</taxon>
        <taxon>Promicromonospora</taxon>
    </lineage>
</organism>
<evidence type="ECO:0000256" key="1">
    <source>
        <dbReference type="SAM" id="Phobius"/>
    </source>
</evidence>